<name>A0A8J1IXE6_XENTR</name>
<evidence type="ECO:0000313" key="4">
    <source>
        <dbReference type="RefSeq" id="XP_031749176.1"/>
    </source>
</evidence>
<reference evidence="4" key="1">
    <citation type="submission" date="2025-08" db="UniProtKB">
        <authorList>
            <consortium name="RefSeq"/>
        </authorList>
    </citation>
    <scope>IDENTIFICATION</scope>
    <source>
        <strain evidence="4">Nigerian</strain>
        <tissue evidence="4">Liver and blood</tissue>
    </source>
</reference>
<keyword evidence="2" id="KW-0812">Transmembrane</keyword>
<evidence type="ECO:0000313" key="5">
    <source>
        <dbReference type="Xenbase" id="XB-GENE-29083035"/>
    </source>
</evidence>
<keyword evidence="2" id="KW-1133">Transmembrane helix</keyword>
<dbReference type="AGR" id="Xenbase:XB-GENE-29083035"/>
<feature type="region of interest" description="Disordered" evidence="1">
    <location>
        <begin position="368"/>
        <end position="412"/>
    </location>
</feature>
<proteinExistence type="predicted"/>
<evidence type="ECO:0000313" key="3">
    <source>
        <dbReference type="Proteomes" id="UP000008143"/>
    </source>
</evidence>
<evidence type="ECO:0000256" key="2">
    <source>
        <dbReference type="SAM" id="Phobius"/>
    </source>
</evidence>
<keyword evidence="3" id="KW-1185">Reference proteome</keyword>
<keyword evidence="2" id="KW-0472">Membrane</keyword>
<dbReference type="RefSeq" id="XP_031749176.1">
    <property type="nucleotide sequence ID" value="XM_031893316.1"/>
</dbReference>
<accession>A0A8J1IXE6</accession>
<sequence length="441" mass="49811">MAAGRRVLVGIFSRESEESYKWLINILISFKEVDVRPVLISNSRCLTEDIGKCDVAILYHSQNRGRINITDVTGSLYDEELKLLSKWLGKENIMVVVDDLTETNQELKNRILQHQPSIGELATELFLFSVNEKSSEALMSDDFRENKMKEMENIIKEKRKKKAYWKPHAGKLFESVVVAEVRDDQNLPLTEAPNLPQKHREAGLPSAPVMASNRHVVGIFSRDAPETYDWLISSLLNLSWVRDVRPVHISNKSGNVRDEASRCTFAILYHSMGGRGINANSETDSLYDRELEGLSSCLGRDGVIMVIDDLEDSSLEAKHIFLKMQPSIGRWAVELFLFSDQEKTYQRRLLEGNMMAQMETLIKNKISRRGYSDSTGGALTHRRPNRQPSIPEPSIPKPSIPKPSLPKPSIPGLSSGNQNSWTIYLPVVFGFVLAALVVIFK</sequence>
<gene>
    <name evidence="4 5" type="primary">LOC100496175</name>
</gene>
<feature type="compositionally biased region" description="Pro residues" evidence="1">
    <location>
        <begin position="390"/>
        <end position="409"/>
    </location>
</feature>
<feature type="transmembrane region" description="Helical" evidence="2">
    <location>
        <begin position="421"/>
        <end position="440"/>
    </location>
</feature>
<dbReference type="Xenbase" id="XB-GENE-29083035">
    <property type="gene designation" value="LOC100496175"/>
</dbReference>
<dbReference type="AlphaFoldDB" id="A0A8J1IXE6"/>
<protein>
    <submittedName>
        <fullName evidence="4">Uncharacterized protein LOC100496175 isoform X2</fullName>
    </submittedName>
</protein>
<dbReference type="Proteomes" id="UP000008143">
    <property type="component" value="Chromosome 9"/>
</dbReference>
<dbReference type="GeneID" id="100496175"/>
<organism evidence="3 4">
    <name type="scientific">Xenopus tropicalis</name>
    <name type="common">Western clawed frog</name>
    <name type="synonym">Silurana tropicalis</name>
    <dbReference type="NCBI Taxonomy" id="8364"/>
    <lineage>
        <taxon>Eukaryota</taxon>
        <taxon>Metazoa</taxon>
        <taxon>Chordata</taxon>
        <taxon>Craniata</taxon>
        <taxon>Vertebrata</taxon>
        <taxon>Euteleostomi</taxon>
        <taxon>Amphibia</taxon>
        <taxon>Batrachia</taxon>
        <taxon>Anura</taxon>
        <taxon>Pipoidea</taxon>
        <taxon>Pipidae</taxon>
        <taxon>Xenopodinae</taxon>
        <taxon>Xenopus</taxon>
        <taxon>Silurana</taxon>
    </lineage>
</organism>
<evidence type="ECO:0000256" key="1">
    <source>
        <dbReference type="SAM" id="MobiDB-lite"/>
    </source>
</evidence>